<dbReference type="AlphaFoldDB" id="A0A1I2UU13"/>
<evidence type="ECO:0000256" key="1">
    <source>
        <dbReference type="SAM" id="Phobius"/>
    </source>
</evidence>
<dbReference type="Gene3D" id="2.40.410.10">
    <property type="entry name" value="putative membrane protein from Corynebacterium diphtheriae superfamily"/>
    <property type="match status" value="1"/>
</dbReference>
<keyword evidence="1" id="KW-0472">Membrane</keyword>
<evidence type="ECO:0000313" key="3">
    <source>
        <dbReference type="Proteomes" id="UP000199065"/>
    </source>
</evidence>
<feature type="transmembrane region" description="Helical" evidence="1">
    <location>
        <begin position="85"/>
        <end position="106"/>
    </location>
</feature>
<keyword evidence="1" id="KW-0812">Transmembrane</keyword>
<dbReference type="OrthoDB" id="4548219at2"/>
<keyword evidence="1" id="KW-1133">Transmembrane helix</keyword>
<dbReference type="EMBL" id="FOPJ01000016">
    <property type="protein sequence ID" value="SFG80558.1"/>
    <property type="molecule type" value="Genomic_DNA"/>
</dbReference>
<proteinExistence type="predicted"/>
<sequence>MNAAKPSKNTPANSSAQASGAQASGAQVSGAQVPFHFQVDEVYARNHNELLRDTARMRNSGIALGMVLIIGAIACYVLVSSPAWSWGLAVGLATFGIVSIIVGLTVPKKVGGPQALYDRYPLAPAVVVEVNARDLVIMALVNTCTDPAAPAEWGLALRTISKLPKHPAKLGTNLPVAAVSGRRDMGDQAHWTEISPMPIAWGTPDPAVVKEAADAIPKKQWNLLSQNRRRYEEVKETPYNLLRL</sequence>
<dbReference type="STRING" id="185761.SAMN05660282_02005"/>
<dbReference type="Pfam" id="PF11580">
    <property type="entry name" value="DUF3239"/>
    <property type="match status" value="1"/>
</dbReference>
<keyword evidence="3" id="KW-1185">Reference proteome</keyword>
<dbReference type="InterPro" id="IPR021632">
    <property type="entry name" value="DUF3239"/>
</dbReference>
<gene>
    <name evidence="2" type="ORF">SAMN05660282_02005</name>
</gene>
<dbReference type="InterPro" id="IPR023124">
    <property type="entry name" value="DUF3239_dom_sf"/>
</dbReference>
<evidence type="ECO:0008006" key="4">
    <source>
        <dbReference type="Google" id="ProtNLM"/>
    </source>
</evidence>
<protein>
    <recommendedName>
        <fullName evidence="4">DUF3239 domain-containing protein</fullName>
    </recommendedName>
</protein>
<dbReference type="RefSeq" id="WP_092287021.1">
    <property type="nucleotide sequence ID" value="NZ_FOPJ01000016.1"/>
</dbReference>
<accession>A0A1I2UU13</accession>
<reference evidence="2 3" key="1">
    <citation type="submission" date="2016-10" db="EMBL/GenBank/DDBJ databases">
        <authorList>
            <person name="de Groot N.N."/>
        </authorList>
    </citation>
    <scope>NUCLEOTIDE SEQUENCE [LARGE SCALE GENOMIC DNA]</scope>
    <source>
        <strain>J11</strain>
        <strain evidence="3">PG 39</strain>
    </source>
</reference>
<evidence type="ECO:0000313" key="2">
    <source>
        <dbReference type="EMBL" id="SFG80558.1"/>
    </source>
</evidence>
<organism evidence="2 3">
    <name type="scientific">Corynebacterium spheniscorum</name>
    <dbReference type="NCBI Taxonomy" id="185761"/>
    <lineage>
        <taxon>Bacteria</taxon>
        <taxon>Bacillati</taxon>
        <taxon>Actinomycetota</taxon>
        <taxon>Actinomycetes</taxon>
        <taxon>Mycobacteriales</taxon>
        <taxon>Corynebacteriaceae</taxon>
        <taxon>Corynebacterium</taxon>
    </lineage>
</organism>
<name>A0A1I2UU13_9CORY</name>
<feature type="transmembrane region" description="Helical" evidence="1">
    <location>
        <begin position="61"/>
        <end position="79"/>
    </location>
</feature>
<dbReference type="Proteomes" id="UP000199065">
    <property type="component" value="Unassembled WGS sequence"/>
</dbReference>